<keyword evidence="1" id="KW-0472">Membrane</keyword>
<reference evidence="2" key="1">
    <citation type="journal article" date="2014" name="Int. J. Syst. Evol. Microbiol.">
        <title>Complete genome sequence of Corynebacterium casei LMG S-19264T (=DSM 44701T), isolated from a smear-ripened cheese.</title>
        <authorList>
            <consortium name="US DOE Joint Genome Institute (JGI-PGF)"/>
            <person name="Walter F."/>
            <person name="Albersmeier A."/>
            <person name="Kalinowski J."/>
            <person name="Ruckert C."/>
        </authorList>
    </citation>
    <scope>NUCLEOTIDE SEQUENCE</scope>
    <source>
        <strain evidence="2">NBRC 103034</strain>
    </source>
</reference>
<dbReference type="AlphaFoldDB" id="A0AA37W312"/>
<keyword evidence="3" id="KW-1185">Reference proteome</keyword>
<gene>
    <name evidence="2" type="ORF">GCM10007914_28600</name>
</gene>
<name>A0AA37W312_9GAMM</name>
<protein>
    <submittedName>
        <fullName evidence="2">Uncharacterized protein</fullName>
    </submittedName>
</protein>
<feature type="transmembrane region" description="Helical" evidence="1">
    <location>
        <begin position="14"/>
        <end position="36"/>
    </location>
</feature>
<sequence>MFIKRMSNSQLQNLISLYTAFAFVPTLLLYLIYSIFGWVVFSLTLNPFLGYFLVGGAYGLWSLHSLIKTMKNLTVLKHPIIVIVGLLLGCSFCPVVLTTTEFSTMKPQEYIFMYIIIAPFIATLHLFYLYKKQLASVS</sequence>
<evidence type="ECO:0000256" key="1">
    <source>
        <dbReference type="SAM" id="Phobius"/>
    </source>
</evidence>
<dbReference type="Proteomes" id="UP001161408">
    <property type="component" value="Unassembled WGS sequence"/>
</dbReference>
<proteinExistence type="predicted"/>
<feature type="transmembrane region" description="Helical" evidence="1">
    <location>
        <begin position="111"/>
        <end position="130"/>
    </location>
</feature>
<feature type="transmembrane region" description="Helical" evidence="1">
    <location>
        <begin position="48"/>
        <end position="67"/>
    </location>
</feature>
<keyword evidence="1" id="KW-0812">Transmembrane</keyword>
<evidence type="ECO:0000313" key="2">
    <source>
        <dbReference type="EMBL" id="GLQ03979.1"/>
    </source>
</evidence>
<keyword evidence="1" id="KW-1133">Transmembrane helix</keyword>
<organism evidence="2 3">
    <name type="scientific">Pseudoalteromonas tetraodonis GFC</name>
    <dbReference type="NCBI Taxonomy" id="1315271"/>
    <lineage>
        <taxon>Bacteria</taxon>
        <taxon>Pseudomonadati</taxon>
        <taxon>Pseudomonadota</taxon>
        <taxon>Gammaproteobacteria</taxon>
        <taxon>Alteromonadales</taxon>
        <taxon>Pseudoalteromonadaceae</taxon>
        <taxon>Pseudoalteromonas</taxon>
    </lineage>
</organism>
<feature type="transmembrane region" description="Helical" evidence="1">
    <location>
        <begin position="79"/>
        <end position="99"/>
    </location>
</feature>
<evidence type="ECO:0000313" key="3">
    <source>
        <dbReference type="Proteomes" id="UP001161408"/>
    </source>
</evidence>
<dbReference type="EMBL" id="BSNE01000020">
    <property type="protein sequence ID" value="GLQ03979.1"/>
    <property type="molecule type" value="Genomic_DNA"/>
</dbReference>
<comment type="caution">
    <text evidence="2">The sequence shown here is derived from an EMBL/GenBank/DDBJ whole genome shotgun (WGS) entry which is preliminary data.</text>
</comment>
<accession>A0AA37W312</accession>
<reference evidence="2" key="2">
    <citation type="submission" date="2023-01" db="EMBL/GenBank/DDBJ databases">
        <title>Draft genome sequence of Pseudoalteromonas tetraodonis strain NBRC 103034.</title>
        <authorList>
            <person name="Sun Q."/>
            <person name="Mori K."/>
        </authorList>
    </citation>
    <scope>NUCLEOTIDE SEQUENCE</scope>
    <source>
        <strain evidence="2">NBRC 103034</strain>
    </source>
</reference>